<reference evidence="1 2" key="1">
    <citation type="submission" date="2021-06" db="EMBL/GenBank/DDBJ databases">
        <authorList>
            <person name="Sun Q."/>
            <person name="Li D."/>
        </authorList>
    </citation>
    <scope>NUCLEOTIDE SEQUENCE [LARGE SCALE GENOMIC DNA]</scope>
    <source>
        <strain evidence="1 2">MSJ-2</strain>
    </source>
</reference>
<organism evidence="1 2">
    <name type="scientific">Dysosmobacter acutus</name>
    <dbReference type="NCBI Taxonomy" id="2841504"/>
    <lineage>
        <taxon>Bacteria</taxon>
        <taxon>Bacillati</taxon>
        <taxon>Bacillota</taxon>
        <taxon>Clostridia</taxon>
        <taxon>Eubacteriales</taxon>
        <taxon>Oscillospiraceae</taxon>
        <taxon>Dysosmobacter</taxon>
    </lineage>
</organism>
<name>A0ABS6FEV0_9FIRM</name>
<evidence type="ECO:0000313" key="1">
    <source>
        <dbReference type="EMBL" id="MBU5627834.1"/>
    </source>
</evidence>
<comment type="caution">
    <text evidence="1">The sequence shown here is derived from an EMBL/GenBank/DDBJ whole genome shotgun (WGS) entry which is preliminary data.</text>
</comment>
<dbReference type="Proteomes" id="UP000787672">
    <property type="component" value="Unassembled WGS sequence"/>
</dbReference>
<keyword evidence="2" id="KW-1185">Reference proteome</keyword>
<evidence type="ECO:0000313" key="2">
    <source>
        <dbReference type="Proteomes" id="UP000787672"/>
    </source>
</evidence>
<dbReference type="EMBL" id="JAHLQN010000001">
    <property type="protein sequence ID" value="MBU5627834.1"/>
    <property type="molecule type" value="Genomic_DNA"/>
</dbReference>
<sequence>METKMDRDDSSENKAKYRYALQHFEELNRRMEELGEPERYIFHFLSPNGYAAFFDHLRSGSLLEGRFRCELENLLEVSDETD</sequence>
<proteinExistence type="predicted"/>
<protein>
    <submittedName>
        <fullName evidence="1">Uncharacterized protein</fullName>
    </submittedName>
</protein>
<gene>
    <name evidence="1" type="ORF">KQI82_13055</name>
</gene>
<accession>A0ABS6FEV0</accession>